<dbReference type="Proteomes" id="UP001153709">
    <property type="component" value="Chromosome 4"/>
</dbReference>
<reference evidence="9" key="1">
    <citation type="submission" date="2022-01" db="EMBL/GenBank/DDBJ databases">
        <authorList>
            <person name="King R."/>
        </authorList>
    </citation>
    <scope>NUCLEOTIDE SEQUENCE</scope>
</reference>
<feature type="domain" description="Enolase C-terminal TIM barrel" evidence="8">
    <location>
        <begin position="1"/>
        <end position="129"/>
    </location>
</feature>
<dbReference type="GO" id="GO:0004634">
    <property type="term" value="F:phosphopyruvate hydratase activity"/>
    <property type="evidence" value="ECO:0007669"/>
    <property type="project" value="UniProtKB-EC"/>
</dbReference>
<dbReference type="SUPFAM" id="SSF51604">
    <property type="entry name" value="Enolase C-terminal domain-like"/>
    <property type="match status" value="1"/>
</dbReference>
<dbReference type="GO" id="GO:0000287">
    <property type="term" value="F:magnesium ion binding"/>
    <property type="evidence" value="ECO:0007669"/>
    <property type="project" value="InterPro"/>
</dbReference>
<evidence type="ECO:0000259" key="8">
    <source>
        <dbReference type="SMART" id="SM01192"/>
    </source>
</evidence>
<evidence type="ECO:0000256" key="5">
    <source>
        <dbReference type="ARBA" id="ARBA00023239"/>
    </source>
</evidence>
<dbReference type="OrthoDB" id="1739814at2759"/>
<dbReference type="EMBL" id="OU898279">
    <property type="protein sequence ID" value="CAG9832642.1"/>
    <property type="molecule type" value="Genomic_DNA"/>
</dbReference>
<dbReference type="GO" id="GO:0006096">
    <property type="term" value="P:glycolytic process"/>
    <property type="evidence" value="ECO:0007669"/>
    <property type="project" value="UniProtKB-KW"/>
</dbReference>
<dbReference type="EC" id="4.2.1.11" evidence="3"/>
<dbReference type="InterPro" id="IPR020810">
    <property type="entry name" value="Enolase_C"/>
</dbReference>
<dbReference type="SMART" id="SM01192">
    <property type="entry name" value="Enolase_C"/>
    <property type="match status" value="1"/>
</dbReference>
<organism evidence="9 10">
    <name type="scientific">Diabrotica balteata</name>
    <name type="common">Banded cucumber beetle</name>
    <dbReference type="NCBI Taxonomy" id="107213"/>
    <lineage>
        <taxon>Eukaryota</taxon>
        <taxon>Metazoa</taxon>
        <taxon>Ecdysozoa</taxon>
        <taxon>Arthropoda</taxon>
        <taxon>Hexapoda</taxon>
        <taxon>Insecta</taxon>
        <taxon>Pterygota</taxon>
        <taxon>Neoptera</taxon>
        <taxon>Endopterygota</taxon>
        <taxon>Coleoptera</taxon>
        <taxon>Polyphaga</taxon>
        <taxon>Cucujiformia</taxon>
        <taxon>Chrysomeloidea</taxon>
        <taxon>Chrysomelidae</taxon>
        <taxon>Galerucinae</taxon>
        <taxon>Diabroticina</taxon>
        <taxon>Diabroticites</taxon>
        <taxon>Diabrotica</taxon>
    </lineage>
</organism>
<dbReference type="Pfam" id="PF00113">
    <property type="entry name" value="Enolase_C"/>
    <property type="match status" value="1"/>
</dbReference>
<keyword evidence="4" id="KW-0324">Glycolysis</keyword>
<dbReference type="InterPro" id="IPR036849">
    <property type="entry name" value="Enolase-like_C_sf"/>
</dbReference>
<evidence type="ECO:0000313" key="9">
    <source>
        <dbReference type="EMBL" id="CAG9832642.1"/>
    </source>
</evidence>
<evidence type="ECO:0000256" key="3">
    <source>
        <dbReference type="ARBA" id="ARBA00012058"/>
    </source>
</evidence>
<accession>A0A9N9T1Q7</accession>
<proteinExistence type="inferred from homology"/>
<dbReference type="InterPro" id="IPR000941">
    <property type="entry name" value="Enolase"/>
</dbReference>
<comment type="similarity">
    <text evidence="2">Belongs to the enolase family.</text>
</comment>
<dbReference type="PANTHER" id="PTHR11902:SF1">
    <property type="entry name" value="ENOLASE"/>
    <property type="match status" value="1"/>
</dbReference>
<evidence type="ECO:0000256" key="2">
    <source>
        <dbReference type="ARBA" id="ARBA00009604"/>
    </source>
</evidence>
<evidence type="ECO:0000256" key="4">
    <source>
        <dbReference type="ARBA" id="ARBA00023152"/>
    </source>
</evidence>
<dbReference type="PANTHER" id="PTHR11902">
    <property type="entry name" value="ENOLASE"/>
    <property type="match status" value="1"/>
</dbReference>
<evidence type="ECO:0000256" key="6">
    <source>
        <dbReference type="ARBA" id="ARBA00031125"/>
    </source>
</evidence>
<dbReference type="AlphaFoldDB" id="A0A9N9T1Q7"/>
<sequence length="129" mass="14489">MQEFMILLSGAANFTETMRMGSEVYHYLKKVIKDRFGLDATAVDDEGGFATNILNNKDGLELIKVAIANAEYTGKIAIGMDIAASEFHQEDEYDLGFKNSNSDKSKWISSDQLLDLHQEFIKEYPIVSI</sequence>
<protein>
    <recommendedName>
        <fullName evidence="3">phosphopyruvate hydratase</fullName>
        <ecNumber evidence="3">4.2.1.11</ecNumber>
    </recommendedName>
    <alternativeName>
        <fullName evidence="6">2-phospho-D-glycerate hydro-lyase</fullName>
    </alternativeName>
    <alternativeName>
        <fullName evidence="7">2-phosphoglycerate dehydratase</fullName>
    </alternativeName>
</protein>
<name>A0A9N9T1Q7_DIABA</name>
<evidence type="ECO:0000313" key="10">
    <source>
        <dbReference type="Proteomes" id="UP001153709"/>
    </source>
</evidence>
<dbReference type="Gene3D" id="3.20.20.120">
    <property type="entry name" value="Enolase-like C-terminal domain"/>
    <property type="match status" value="1"/>
</dbReference>
<dbReference type="GO" id="GO:0000015">
    <property type="term" value="C:phosphopyruvate hydratase complex"/>
    <property type="evidence" value="ECO:0007669"/>
    <property type="project" value="InterPro"/>
</dbReference>
<evidence type="ECO:0000256" key="7">
    <source>
        <dbReference type="ARBA" id="ARBA00032132"/>
    </source>
</evidence>
<evidence type="ECO:0000256" key="1">
    <source>
        <dbReference type="ARBA" id="ARBA00005031"/>
    </source>
</evidence>
<keyword evidence="5" id="KW-0456">Lyase</keyword>
<comment type="pathway">
    <text evidence="1">Carbohydrate degradation; glycolysis; pyruvate from D-glyceraldehyde 3-phosphate: step 4/5.</text>
</comment>
<keyword evidence="10" id="KW-1185">Reference proteome</keyword>
<gene>
    <name evidence="9" type="ORF">DIABBA_LOCUS6102</name>
</gene>